<dbReference type="AlphaFoldDB" id="A0A5A5U1J7"/>
<organism evidence="2 3">
    <name type="scientific">Leuconostoc citreum</name>
    <dbReference type="NCBI Taxonomy" id="33964"/>
    <lineage>
        <taxon>Bacteria</taxon>
        <taxon>Bacillati</taxon>
        <taxon>Bacillota</taxon>
        <taxon>Bacilli</taxon>
        <taxon>Lactobacillales</taxon>
        <taxon>Lactobacillaceae</taxon>
        <taxon>Leuconostoc</taxon>
    </lineage>
</organism>
<dbReference type="RefSeq" id="WP_085699444.1">
    <property type="nucleotide sequence ID" value="NZ_BJJW01000009.1"/>
</dbReference>
<comment type="caution">
    <text evidence="2">The sequence shown here is derived from an EMBL/GenBank/DDBJ whole genome shotgun (WGS) entry which is preliminary data.</text>
</comment>
<dbReference type="EMBL" id="BJJW01000009">
    <property type="protein sequence ID" value="GDZ84259.1"/>
    <property type="molecule type" value="Genomic_DNA"/>
</dbReference>
<feature type="transmembrane region" description="Helical" evidence="1">
    <location>
        <begin position="94"/>
        <end position="119"/>
    </location>
</feature>
<evidence type="ECO:0000313" key="2">
    <source>
        <dbReference type="EMBL" id="GDZ84259.1"/>
    </source>
</evidence>
<dbReference type="Proteomes" id="UP000323274">
    <property type="component" value="Unassembled WGS sequence"/>
</dbReference>
<reference evidence="2 3" key="1">
    <citation type="submission" date="2019-04" db="EMBL/GenBank/DDBJ databases">
        <title>A pseudo-fructophilic Leuconostoc citreum strain F192-5 isolated from peel of satsuma mandarin: the first report for isolation and characterization of strain-dependent fructophilic-like characteristics.</title>
        <authorList>
            <person name="Maeno S."/>
            <person name="Tanizawa Y."/>
            <person name="Kajikawa A."/>
            <person name="Kanesaki Y."/>
            <person name="Kubota E."/>
            <person name="Arita M."/>
            <person name="Leon D."/>
            <person name="Endo A."/>
        </authorList>
    </citation>
    <scope>NUCLEOTIDE SEQUENCE [LARGE SCALE GENOMIC DNA]</scope>
    <source>
        <strain evidence="2 3">F192-5</strain>
    </source>
</reference>
<sequence>MLTLMKQEYYKAIKQNRLYIWIALSFIFPLAILAIFKSQRTVNAITNFGQGTIYVFMAGIIITALSVSQEFGFGTIRPLLSRRFNRGMVFTSKLLLNFSVYISLFVAAFLGTMLGKMIFAPKINLADKINYVGTGWQNMGLTALTTLLQMIFIAALVLLITNLVKNSGAAIGLGVVMIVGTPILSSISSLLINMAPILKWNPFNIFLGVAVYRQMPAHLFKEMVHMSEGAVFTAYAVYIILMYGIAYFIFKKRSV</sequence>
<name>A0A5A5U1J7_LEUCI</name>
<evidence type="ECO:0000313" key="3">
    <source>
        <dbReference type="Proteomes" id="UP000323274"/>
    </source>
</evidence>
<gene>
    <name evidence="2" type="ORF">LCIT_15010</name>
</gene>
<feature type="transmembrane region" description="Helical" evidence="1">
    <location>
        <begin position="171"/>
        <end position="192"/>
    </location>
</feature>
<feature type="transmembrane region" description="Helical" evidence="1">
    <location>
        <begin position="51"/>
        <end position="73"/>
    </location>
</feature>
<dbReference type="PANTHER" id="PTHR37305">
    <property type="entry name" value="INTEGRAL MEMBRANE PROTEIN-RELATED"/>
    <property type="match status" value="1"/>
</dbReference>
<dbReference type="GeneID" id="61103043"/>
<protein>
    <submittedName>
        <fullName evidence="2">ABC transporter permease</fullName>
    </submittedName>
</protein>
<feature type="transmembrane region" description="Helical" evidence="1">
    <location>
        <begin position="229"/>
        <end position="250"/>
    </location>
</feature>
<evidence type="ECO:0000256" key="1">
    <source>
        <dbReference type="SAM" id="Phobius"/>
    </source>
</evidence>
<keyword evidence="1" id="KW-0812">Transmembrane</keyword>
<accession>A0A5A5U1J7</accession>
<keyword evidence="1" id="KW-1133">Transmembrane helix</keyword>
<dbReference type="PANTHER" id="PTHR37305:SF1">
    <property type="entry name" value="MEMBRANE PROTEIN"/>
    <property type="match status" value="1"/>
</dbReference>
<keyword evidence="1" id="KW-0472">Membrane</keyword>
<dbReference type="Pfam" id="PF12730">
    <property type="entry name" value="ABC2_membrane_4"/>
    <property type="match status" value="1"/>
</dbReference>
<feature type="transmembrane region" description="Helical" evidence="1">
    <location>
        <begin position="139"/>
        <end position="159"/>
    </location>
</feature>
<feature type="transmembrane region" description="Helical" evidence="1">
    <location>
        <begin position="18"/>
        <end position="36"/>
    </location>
</feature>
<proteinExistence type="predicted"/>